<dbReference type="Proteomes" id="UP001356427">
    <property type="component" value="Unassembled WGS sequence"/>
</dbReference>
<dbReference type="AlphaFoldDB" id="A0AAN8M4U9"/>
<protein>
    <submittedName>
        <fullName evidence="1">Uncharacterized protein</fullName>
    </submittedName>
</protein>
<evidence type="ECO:0000313" key="2">
    <source>
        <dbReference type="Proteomes" id="UP001356427"/>
    </source>
</evidence>
<organism evidence="1 2">
    <name type="scientific">Coregonus suidteri</name>
    <dbReference type="NCBI Taxonomy" id="861788"/>
    <lineage>
        <taxon>Eukaryota</taxon>
        <taxon>Metazoa</taxon>
        <taxon>Chordata</taxon>
        <taxon>Craniata</taxon>
        <taxon>Vertebrata</taxon>
        <taxon>Euteleostomi</taxon>
        <taxon>Actinopterygii</taxon>
        <taxon>Neopterygii</taxon>
        <taxon>Teleostei</taxon>
        <taxon>Protacanthopterygii</taxon>
        <taxon>Salmoniformes</taxon>
        <taxon>Salmonidae</taxon>
        <taxon>Coregoninae</taxon>
        <taxon>Coregonus</taxon>
    </lineage>
</organism>
<reference evidence="1 2" key="1">
    <citation type="submission" date="2021-04" db="EMBL/GenBank/DDBJ databases">
        <authorList>
            <person name="De Guttry C."/>
            <person name="Zahm M."/>
            <person name="Klopp C."/>
            <person name="Cabau C."/>
            <person name="Louis A."/>
            <person name="Berthelot C."/>
            <person name="Parey E."/>
            <person name="Roest Crollius H."/>
            <person name="Montfort J."/>
            <person name="Robinson-Rechavi M."/>
            <person name="Bucao C."/>
            <person name="Bouchez O."/>
            <person name="Gislard M."/>
            <person name="Lluch J."/>
            <person name="Milhes M."/>
            <person name="Lampietro C."/>
            <person name="Lopez Roques C."/>
            <person name="Donnadieu C."/>
            <person name="Braasch I."/>
            <person name="Desvignes T."/>
            <person name="Postlethwait J."/>
            <person name="Bobe J."/>
            <person name="Wedekind C."/>
            <person name="Guiguen Y."/>
        </authorList>
    </citation>
    <scope>NUCLEOTIDE SEQUENCE [LARGE SCALE GENOMIC DNA]</scope>
    <source>
        <strain evidence="1">Cs_M1</strain>
        <tissue evidence="1">Blood</tissue>
    </source>
</reference>
<accession>A0AAN8M4U9</accession>
<sequence length="70" mass="8339">MGKCFSQSSIQYTCQKHLNTLVSPAMAMVMMKLKTWRRTNEEEMKKAGTTWNEVKKTAQTRVHWRVEIYR</sequence>
<evidence type="ECO:0000313" key="1">
    <source>
        <dbReference type="EMBL" id="KAK6322164.1"/>
    </source>
</evidence>
<name>A0AAN8M4U9_9TELE</name>
<dbReference type="EMBL" id="JAGTTL010000005">
    <property type="protein sequence ID" value="KAK6322164.1"/>
    <property type="molecule type" value="Genomic_DNA"/>
</dbReference>
<keyword evidence="2" id="KW-1185">Reference proteome</keyword>
<comment type="caution">
    <text evidence="1">The sequence shown here is derived from an EMBL/GenBank/DDBJ whole genome shotgun (WGS) entry which is preliminary data.</text>
</comment>
<gene>
    <name evidence="1" type="ORF">J4Q44_G00069560</name>
</gene>
<proteinExistence type="predicted"/>